<proteinExistence type="predicted"/>
<name>A0A6A8A451_9HYPH</name>
<accession>A0A6A8A451</accession>
<dbReference type="AlphaFoldDB" id="A0A6A8A451"/>
<organism evidence="1 2">
    <name type="scientific">Endobacterium cereale</name>
    <dbReference type="NCBI Taxonomy" id="2663029"/>
    <lineage>
        <taxon>Bacteria</taxon>
        <taxon>Pseudomonadati</taxon>
        <taxon>Pseudomonadota</taxon>
        <taxon>Alphaproteobacteria</taxon>
        <taxon>Hyphomicrobiales</taxon>
        <taxon>Rhizobiaceae</taxon>
        <taxon>Endobacterium</taxon>
    </lineage>
</organism>
<keyword evidence="2" id="KW-1185">Reference proteome</keyword>
<evidence type="ECO:0000313" key="1">
    <source>
        <dbReference type="EMBL" id="MQY46112.1"/>
    </source>
</evidence>
<sequence length="352" mass="39413">MSRDHLYRLSTFRQVLPLKGAPAARRYNGQFVFSGPDAAIEVDGTTIRGFIEGQLSHPEGQLAAMIDNYRRSILRRTRALRRDKNDTVILSGKWHHVDFGEEPRFEAHLVHVVGTGGTIETRRYRSEIFDWDNPGINDGGGFGFTLEGDPAEDPVVLQKLALQKLAKTNHYARDDLPALDGILWFPDQKIPVPIVASVFRNFEYLTAFQDEINGDALWESLLSKGDGTALSALRMRQNYLQKTLGEFRGVQVDRTLHRPRDMSLGEILSSTDAAGYWSQICTGDPEPYSVFNIPFAPPARADQVLKHVGSNQHPHLLGNSYASEWSFLGDAQTTRFRLLAVGPMPVMPQTPL</sequence>
<gene>
    <name evidence="1" type="ORF">GAO09_08590</name>
</gene>
<reference evidence="1 2" key="1">
    <citation type="submission" date="2019-11" db="EMBL/GenBank/DDBJ databases">
        <title>Genome analysis of Rhizobacterium cereale a novel genus and species isolated from maize roots in North Spain.</title>
        <authorList>
            <person name="Menendez E."/>
            <person name="Flores-Felix J.D."/>
            <person name="Ramirez-Bahena M.-H."/>
            <person name="Igual J.M."/>
            <person name="Garcia-Fraile P."/>
            <person name="Peix A."/>
            <person name="Velazquez E."/>
        </authorList>
    </citation>
    <scope>NUCLEOTIDE SEQUENCE [LARGE SCALE GENOMIC DNA]</scope>
    <source>
        <strain evidence="1 2">RZME27</strain>
    </source>
</reference>
<dbReference type="Proteomes" id="UP000435138">
    <property type="component" value="Unassembled WGS sequence"/>
</dbReference>
<dbReference type="RefSeq" id="WP_153353617.1">
    <property type="nucleotide sequence ID" value="NZ_WIXI01000039.1"/>
</dbReference>
<dbReference type="EMBL" id="WIXI01000039">
    <property type="protein sequence ID" value="MQY46112.1"/>
    <property type="molecule type" value="Genomic_DNA"/>
</dbReference>
<protein>
    <submittedName>
        <fullName evidence="1">Uncharacterized protein</fullName>
    </submittedName>
</protein>
<evidence type="ECO:0000313" key="2">
    <source>
        <dbReference type="Proteomes" id="UP000435138"/>
    </source>
</evidence>
<comment type="caution">
    <text evidence="1">The sequence shown here is derived from an EMBL/GenBank/DDBJ whole genome shotgun (WGS) entry which is preliminary data.</text>
</comment>